<dbReference type="SUPFAM" id="SSF52540">
    <property type="entry name" value="P-loop containing nucleoside triphosphate hydrolases"/>
    <property type="match status" value="1"/>
</dbReference>
<sequence length="374" mass="41704">MEAIVTARGPQVDPRRREGLVAERSTVRLVDEEARSHQAEGEVLNRLGDLDRLVRAPDSPLNAVCELAEAVAPYDISVLITGESGTGKELLARAIHDRSLRASRAFVVENCGAVPDPLLESELFGHRRGAFTGAYEDHVGLFQQADGGTLLLDEIGETSPAFQVKLLRVLQNGEIRPVGSSRTLRVNVRVIAATNRNLQEEVRRGRFREDLYYRLAMVTLHVPALRERPMDIPLIANHILARAMAALGKPVEGFTEEALALLKAYRWPGNVRQLENEIVRMLALARGPRLGAELLSPQVFHALEEEADEAAFTTLSRLDGTLKERMEVLEARMLKETLIRHRWNKTQAARELGLSRAGLRSKLARYGMEKNDRP</sequence>
<dbReference type="FunFam" id="3.40.50.300:FF:000006">
    <property type="entry name" value="DNA-binding transcriptional regulator NtrC"/>
    <property type="match status" value="1"/>
</dbReference>
<name>A0A5C7EW65_9PROT</name>
<dbReference type="GO" id="GO:0006355">
    <property type="term" value="P:regulation of DNA-templated transcription"/>
    <property type="evidence" value="ECO:0007669"/>
    <property type="project" value="InterPro"/>
</dbReference>
<dbReference type="Pfam" id="PF02954">
    <property type="entry name" value="HTH_8"/>
    <property type="match status" value="1"/>
</dbReference>
<dbReference type="InterPro" id="IPR027417">
    <property type="entry name" value="P-loop_NTPase"/>
</dbReference>
<dbReference type="RefSeq" id="WP_147799290.1">
    <property type="nucleotide sequence ID" value="NZ_VPFL01000006.1"/>
</dbReference>
<evidence type="ECO:0000256" key="3">
    <source>
        <dbReference type="ARBA" id="ARBA00023015"/>
    </source>
</evidence>
<evidence type="ECO:0000313" key="7">
    <source>
        <dbReference type="EMBL" id="TXF12422.1"/>
    </source>
</evidence>
<dbReference type="EMBL" id="VPFL01000006">
    <property type="protein sequence ID" value="TXF12422.1"/>
    <property type="molecule type" value="Genomic_DNA"/>
</dbReference>
<reference evidence="7 8" key="1">
    <citation type="submission" date="2019-08" db="EMBL/GenBank/DDBJ databases">
        <title>Pelomicrobium methylotrophicum gen. nov., sp. nov. a moderately thermophilic, facultatively anaerobic, lithoautotrophic and methylotrophic bacterium isolated from a terrestrial mud volcano.</title>
        <authorList>
            <person name="Slobodkina G.B."/>
            <person name="Merkel A.Y."/>
            <person name="Slobodkin A.I."/>
        </authorList>
    </citation>
    <scope>NUCLEOTIDE SEQUENCE [LARGE SCALE GENOMIC DNA]</scope>
    <source>
        <strain evidence="7 8">SM250</strain>
    </source>
</reference>
<accession>A0A5C7EW65</accession>
<dbReference type="InParanoid" id="A0A5C7EW65"/>
<dbReference type="InterPro" id="IPR025943">
    <property type="entry name" value="Sigma_54_int_dom_ATP-bd_2"/>
</dbReference>
<dbReference type="PANTHER" id="PTHR32071">
    <property type="entry name" value="TRANSCRIPTIONAL REGULATORY PROTEIN"/>
    <property type="match status" value="1"/>
</dbReference>
<dbReference type="CDD" id="cd00009">
    <property type="entry name" value="AAA"/>
    <property type="match status" value="1"/>
</dbReference>
<keyword evidence="4" id="KW-0238">DNA-binding</keyword>
<dbReference type="InterPro" id="IPR025662">
    <property type="entry name" value="Sigma_54_int_dom_ATP-bd_1"/>
</dbReference>
<proteinExistence type="predicted"/>
<dbReference type="OrthoDB" id="5297379at2"/>
<keyword evidence="2" id="KW-0067">ATP-binding</keyword>
<dbReference type="GO" id="GO:0005524">
    <property type="term" value="F:ATP binding"/>
    <property type="evidence" value="ECO:0007669"/>
    <property type="project" value="UniProtKB-KW"/>
</dbReference>
<protein>
    <submittedName>
        <fullName evidence="7">Sigma-54-dependent Fis family transcriptional regulator</fullName>
    </submittedName>
</protein>
<dbReference type="InterPro" id="IPR002197">
    <property type="entry name" value="HTH_Fis"/>
</dbReference>
<evidence type="ECO:0000313" key="8">
    <source>
        <dbReference type="Proteomes" id="UP000321201"/>
    </source>
</evidence>
<feature type="domain" description="Sigma-54 factor interaction" evidence="6">
    <location>
        <begin position="54"/>
        <end position="283"/>
    </location>
</feature>
<dbReference type="GO" id="GO:0043565">
    <property type="term" value="F:sequence-specific DNA binding"/>
    <property type="evidence" value="ECO:0007669"/>
    <property type="project" value="InterPro"/>
</dbReference>
<evidence type="ECO:0000256" key="1">
    <source>
        <dbReference type="ARBA" id="ARBA00022741"/>
    </source>
</evidence>
<dbReference type="Pfam" id="PF25601">
    <property type="entry name" value="AAA_lid_14"/>
    <property type="match status" value="1"/>
</dbReference>
<gene>
    <name evidence="7" type="ORF">FR698_06065</name>
</gene>
<dbReference type="Gene3D" id="1.10.10.60">
    <property type="entry name" value="Homeodomain-like"/>
    <property type="match status" value="1"/>
</dbReference>
<organism evidence="7 8">
    <name type="scientific">Pelomicrobium methylotrophicum</name>
    <dbReference type="NCBI Taxonomy" id="2602750"/>
    <lineage>
        <taxon>Bacteria</taxon>
        <taxon>Pseudomonadati</taxon>
        <taxon>Pseudomonadota</taxon>
        <taxon>Hydrogenophilia</taxon>
        <taxon>Hydrogenophilia incertae sedis</taxon>
        <taxon>Pelomicrobium</taxon>
    </lineage>
</organism>
<keyword evidence="8" id="KW-1185">Reference proteome</keyword>
<keyword evidence="3" id="KW-0805">Transcription regulation</keyword>
<comment type="caution">
    <text evidence="7">The sequence shown here is derived from an EMBL/GenBank/DDBJ whole genome shotgun (WGS) entry which is preliminary data.</text>
</comment>
<dbReference type="InterPro" id="IPR002078">
    <property type="entry name" value="Sigma_54_int"/>
</dbReference>
<evidence type="ECO:0000259" key="6">
    <source>
        <dbReference type="PROSITE" id="PS50045"/>
    </source>
</evidence>
<evidence type="ECO:0000256" key="4">
    <source>
        <dbReference type="ARBA" id="ARBA00023125"/>
    </source>
</evidence>
<dbReference type="InterPro" id="IPR025944">
    <property type="entry name" value="Sigma_54_int_dom_CS"/>
</dbReference>
<dbReference type="SMART" id="SM00382">
    <property type="entry name" value="AAA"/>
    <property type="match status" value="1"/>
</dbReference>
<dbReference type="InterPro" id="IPR009057">
    <property type="entry name" value="Homeodomain-like_sf"/>
</dbReference>
<dbReference type="PANTHER" id="PTHR32071:SF117">
    <property type="entry name" value="PTS-DEPENDENT DIHYDROXYACETONE KINASE OPERON REGULATORY PROTEIN-RELATED"/>
    <property type="match status" value="1"/>
</dbReference>
<dbReference type="Proteomes" id="UP000321201">
    <property type="component" value="Unassembled WGS sequence"/>
</dbReference>
<evidence type="ECO:0000256" key="5">
    <source>
        <dbReference type="ARBA" id="ARBA00023163"/>
    </source>
</evidence>
<dbReference type="Pfam" id="PF00158">
    <property type="entry name" value="Sigma54_activat"/>
    <property type="match status" value="1"/>
</dbReference>
<dbReference type="Gene3D" id="1.10.8.60">
    <property type="match status" value="1"/>
</dbReference>
<dbReference type="InterPro" id="IPR003593">
    <property type="entry name" value="AAA+_ATPase"/>
</dbReference>
<evidence type="ECO:0000256" key="2">
    <source>
        <dbReference type="ARBA" id="ARBA00022840"/>
    </source>
</evidence>
<dbReference type="Gene3D" id="3.40.50.300">
    <property type="entry name" value="P-loop containing nucleotide triphosphate hydrolases"/>
    <property type="match status" value="1"/>
</dbReference>
<dbReference type="PROSITE" id="PS00676">
    <property type="entry name" value="SIGMA54_INTERACT_2"/>
    <property type="match status" value="1"/>
</dbReference>
<dbReference type="PROSITE" id="PS00688">
    <property type="entry name" value="SIGMA54_INTERACT_3"/>
    <property type="match status" value="1"/>
</dbReference>
<dbReference type="PRINTS" id="PR01590">
    <property type="entry name" value="HTHFIS"/>
</dbReference>
<dbReference type="SUPFAM" id="SSF46689">
    <property type="entry name" value="Homeodomain-like"/>
    <property type="match status" value="1"/>
</dbReference>
<dbReference type="PROSITE" id="PS50045">
    <property type="entry name" value="SIGMA54_INTERACT_4"/>
    <property type="match status" value="1"/>
</dbReference>
<dbReference type="InterPro" id="IPR058031">
    <property type="entry name" value="AAA_lid_NorR"/>
</dbReference>
<dbReference type="PROSITE" id="PS00675">
    <property type="entry name" value="SIGMA54_INTERACT_1"/>
    <property type="match status" value="1"/>
</dbReference>
<keyword evidence="1" id="KW-0547">Nucleotide-binding</keyword>
<dbReference type="AlphaFoldDB" id="A0A5C7EW65"/>
<keyword evidence="5" id="KW-0804">Transcription</keyword>